<feature type="compositionally biased region" description="Polar residues" evidence="1">
    <location>
        <begin position="321"/>
        <end position="330"/>
    </location>
</feature>
<evidence type="ECO:0000256" key="1">
    <source>
        <dbReference type="SAM" id="MobiDB-lite"/>
    </source>
</evidence>
<feature type="compositionally biased region" description="Polar residues" evidence="1">
    <location>
        <begin position="296"/>
        <end position="308"/>
    </location>
</feature>
<feature type="region of interest" description="Disordered" evidence="1">
    <location>
        <begin position="1"/>
        <end position="35"/>
    </location>
</feature>
<gene>
    <name evidence="3" type="ORF">WG66_611</name>
</gene>
<reference evidence="3 4" key="1">
    <citation type="submission" date="2015-12" db="EMBL/GenBank/DDBJ databases">
        <title>Draft genome sequence of Moniliophthora roreri, the causal agent of frosty pod rot of cacao.</title>
        <authorList>
            <person name="Aime M.C."/>
            <person name="Diaz-Valderrama J.R."/>
            <person name="Kijpornyongpan T."/>
            <person name="Phillips-Mora W."/>
        </authorList>
    </citation>
    <scope>NUCLEOTIDE SEQUENCE [LARGE SCALE GENOMIC DNA]</scope>
    <source>
        <strain evidence="3 4">MCA 2952</strain>
    </source>
</reference>
<feature type="region of interest" description="Disordered" evidence="1">
    <location>
        <begin position="622"/>
        <end position="668"/>
    </location>
</feature>
<dbReference type="Proteomes" id="UP000054988">
    <property type="component" value="Unassembled WGS sequence"/>
</dbReference>
<proteinExistence type="predicted"/>
<organism evidence="3 4">
    <name type="scientific">Moniliophthora roreri</name>
    <name type="common">Frosty pod rot fungus</name>
    <name type="synonym">Monilia roreri</name>
    <dbReference type="NCBI Taxonomy" id="221103"/>
    <lineage>
        <taxon>Eukaryota</taxon>
        <taxon>Fungi</taxon>
        <taxon>Dikarya</taxon>
        <taxon>Basidiomycota</taxon>
        <taxon>Agaricomycotina</taxon>
        <taxon>Agaricomycetes</taxon>
        <taxon>Agaricomycetidae</taxon>
        <taxon>Agaricales</taxon>
        <taxon>Marasmiineae</taxon>
        <taxon>Marasmiaceae</taxon>
        <taxon>Moniliophthora</taxon>
    </lineage>
</organism>
<sequence length="668" mass="75602">MISPVSFPPTPIPDDFDFEAWLKQPPDRDSGPLSISKRNEINCLAEKHNEESIQQTIACREDRAKYPSVGPALKAYYGYTDTEMANLVQSERRCKEWGPLPQFLRRKVEDARLGIQGAKEEEKDSVDLQSVDVKVIHYTKEEVKKVEEQVGESCNGWKWKREDDRDVKHEAVFKKEDINSEWTPIRELSLTRTSTPAVAQDSENAMDVGISYRRLETPPVGVTPTRSPSPGAVDRLPSEGSPVPPSHRSKRKRAGSPLPEASTRSLRPRIAKNYRELNAGATISRVTRSQDRSKDPTSPNSGSTQLQTLPERVNSVEGGQLPSTPAQPSTTRRRTKTQKLADIPSLEPGDGVNLPAEEYYRRKYPEDTIKREEIAVNLNETLRSLPVNFITPLPRHEEEVSASRLCWSYLFGGNPQETFAFASKQPNPDLTNFMFINRNYNPDAPTHPGSSGLFLDGEADPEKPDIAEDFEHKKVVVARNGPNDWILIGLAEIKGLQCLSPEEWKSLKPKCKETWINGCDRKRWGGNLKARIILRKRLHREPRPEEVEDAVEKETKRVNAIDAKIREKTGKRSWTILFHEVTKEEIKDAFDSGKARLMVHSIQCVDYPVEIQKRIIAEGPAFDRNPRAFMGPPKKKPKTGRSTVKKPQVVQKAKPAIEKKDRAQRRAS</sequence>
<feature type="domain" description="DUF6697" evidence="2">
    <location>
        <begin position="403"/>
        <end position="617"/>
    </location>
</feature>
<feature type="compositionally biased region" description="Low complexity" evidence="1">
    <location>
        <begin position="645"/>
        <end position="654"/>
    </location>
</feature>
<dbReference type="InterPro" id="IPR046520">
    <property type="entry name" value="DUF6697"/>
</dbReference>
<dbReference type="AlphaFoldDB" id="A0A0W0GE02"/>
<feature type="region of interest" description="Disordered" evidence="1">
    <location>
        <begin position="190"/>
        <end position="354"/>
    </location>
</feature>
<dbReference type="EMBL" id="LATX01000243">
    <property type="protein sequence ID" value="KTB46806.1"/>
    <property type="molecule type" value="Genomic_DNA"/>
</dbReference>
<comment type="caution">
    <text evidence="3">The sequence shown here is derived from an EMBL/GenBank/DDBJ whole genome shotgun (WGS) entry which is preliminary data.</text>
</comment>
<evidence type="ECO:0000313" key="4">
    <source>
        <dbReference type="Proteomes" id="UP000054988"/>
    </source>
</evidence>
<protein>
    <recommendedName>
        <fullName evidence="2">DUF6697 domain-containing protein</fullName>
    </recommendedName>
</protein>
<accession>A0A0W0GE02</accession>
<feature type="compositionally biased region" description="Pro residues" evidence="1">
    <location>
        <begin position="1"/>
        <end position="12"/>
    </location>
</feature>
<dbReference type="Pfam" id="PF20411">
    <property type="entry name" value="DUF6697"/>
    <property type="match status" value="1"/>
</dbReference>
<name>A0A0W0GE02_MONRR</name>
<feature type="compositionally biased region" description="Polar residues" evidence="1">
    <location>
        <begin position="190"/>
        <end position="203"/>
    </location>
</feature>
<evidence type="ECO:0000313" key="3">
    <source>
        <dbReference type="EMBL" id="KTB46806.1"/>
    </source>
</evidence>
<dbReference type="eggNOG" id="ENOG502QY70">
    <property type="taxonomic scope" value="Eukaryota"/>
</dbReference>
<evidence type="ECO:0000259" key="2">
    <source>
        <dbReference type="Pfam" id="PF20411"/>
    </source>
</evidence>